<dbReference type="AlphaFoldDB" id="Q9KC16"/>
<keyword evidence="3" id="KW-1185">Reference proteome</keyword>
<keyword evidence="1" id="KW-0472">Membrane</keyword>
<dbReference type="STRING" id="272558.gene:10727656"/>
<dbReference type="HOGENOM" id="CLU_2614611_0_0_9"/>
<dbReference type="KEGG" id="bha:BH1758"/>
<name>Q9KC16_HALH5</name>
<dbReference type="PIR" id="F83869">
    <property type="entry name" value="F83869"/>
</dbReference>
<dbReference type="EMBL" id="BA000004">
    <property type="protein sequence ID" value="BAB05477.1"/>
    <property type="molecule type" value="Genomic_DNA"/>
</dbReference>
<organism evidence="2 3">
    <name type="scientific">Halalkalibacterium halodurans (strain ATCC BAA-125 / DSM 18197 / FERM 7344 / JCM 9153 / C-125)</name>
    <name type="common">Bacillus halodurans</name>
    <dbReference type="NCBI Taxonomy" id="272558"/>
    <lineage>
        <taxon>Bacteria</taxon>
        <taxon>Bacillati</taxon>
        <taxon>Bacillota</taxon>
        <taxon>Bacilli</taxon>
        <taxon>Bacillales</taxon>
        <taxon>Bacillaceae</taxon>
        <taxon>Halalkalibacterium (ex Joshi et al. 2022)</taxon>
    </lineage>
</organism>
<reference evidence="2 3" key="1">
    <citation type="journal article" date="2000" name="Nucleic Acids Res.">
        <title>Complete genome sequence of the alkaliphilic bacterium Bacillus halodurans and genomic sequence comparison with Bacillus subtilis.</title>
        <authorList>
            <person name="Takami H."/>
            <person name="Nakasone K."/>
            <person name="Takaki Y."/>
            <person name="Maeno G."/>
            <person name="Sasaki R."/>
            <person name="Masui N."/>
            <person name="Fuji F."/>
            <person name="Hirama C."/>
            <person name="Nakamura Y."/>
            <person name="Ogasawara N."/>
            <person name="Kuhara S."/>
            <person name="Horikoshi K."/>
        </authorList>
    </citation>
    <scope>NUCLEOTIDE SEQUENCE [LARGE SCALE GENOMIC DNA]</scope>
    <source>
        <strain evidence="3">ATCC BAA-125 / DSM 18197 / FERM 7344 / JCM 9153 / C-125</strain>
    </source>
</reference>
<feature type="transmembrane region" description="Helical" evidence="1">
    <location>
        <begin position="6"/>
        <end position="26"/>
    </location>
</feature>
<sequence length="78" mass="8656">MELAKDFVVLLVRVLTILPLMLLITMIMGKRSIAELPVFDFLIILTLGAVVGADLADPSIPHLHTEDVFTTQVPPMYH</sequence>
<evidence type="ECO:0000313" key="2">
    <source>
        <dbReference type="EMBL" id="BAB05477.1"/>
    </source>
</evidence>
<protein>
    <submittedName>
        <fullName evidence="2">BH1758 protein</fullName>
    </submittedName>
</protein>
<evidence type="ECO:0000256" key="1">
    <source>
        <dbReference type="SAM" id="Phobius"/>
    </source>
</evidence>
<keyword evidence="1" id="KW-0812">Transmembrane</keyword>
<gene>
    <name evidence="2" type="ordered locus">BH1758</name>
</gene>
<keyword evidence="1" id="KW-1133">Transmembrane helix</keyword>
<evidence type="ECO:0000313" key="3">
    <source>
        <dbReference type="Proteomes" id="UP000001258"/>
    </source>
</evidence>
<proteinExistence type="predicted"/>
<dbReference type="eggNOG" id="COG2323">
    <property type="taxonomic scope" value="Bacteria"/>
</dbReference>
<dbReference type="Proteomes" id="UP000001258">
    <property type="component" value="Chromosome"/>
</dbReference>
<accession>Q9KC16</accession>